<dbReference type="PANTHER" id="PTHR35936:SF35">
    <property type="entry name" value="L-CYSTINE-BINDING PROTEIN TCYJ"/>
    <property type="match status" value="1"/>
</dbReference>
<dbReference type="RefSeq" id="WP_183634171.1">
    <property type="nucleotide sequence ID" value="NZ_BAABLE010000011.1"/>
</dbReference>
<evidence type="ECO:0000256" key="1">
    <source>
        <dbReference type="ARBA" id="ARBA00022729"/>
    </source>
</evidence>
<dbReference type="EMBL" id="JACIET010000001">
    <property type="protein sequence ID" value="MBB4012358.1"/>
    <property type="molecule type" value="Genomic_DNA"/>
</dbReference>
<dbReference type="Pfam" id="PF00497">
    <property type="entry name" value="SBP_bac_3"/>
    <property type="match status" value="1"/>
</dbReference>
<feature type="chain" id="PRO_5032270169" evidence="2">
    <location>
        <begin position="23"/>
        <end position="272"/>
    </location>
</feature>
<keyword evidence="5" id="KW-1185">Reference proteome</keyword>
<reference evidence="4 5" key="1">
    <citation type="submission" date="2020-08" db="EMBL/GenBank/DDBJ databases">
        <title>Genomic Encyclopedia of Type Strains, Phase IV (KMG-IV): sequencing the most valuable type-strain genomes for metagenomic binning, comparative biology and taxonomic classification.</title>
        <authorList>
            <person name="Goeker M."/>
        </authorList>
    </citation>
    <scope>NUCLEOTIDE SEQUENCE [LARGE SCALE GENOMIC DNA]</scope>
    <source>
        <strain evidence="4 5">DSM 106739</strain>
    </source>
</reference>
<evidence type="ECO:0000313" key="5">
    <source>
        <dbReference type="Proteomes" id="UP000561045"/>
    </source>
</evidence>
<dbReference type="SUPFAM" id="SSF53850">
    <property type="entry name" value="Periplasmic binding protein-like II"/>
    <property type="match status" value="1"/>
</dbReference>
<sequence>MARCGAAVLLLWATLIASSCLAAPLADCTRPLTVGFYAIAPYYYALEDKPGWHGIDRDLIDELALRTGCRFEARFESRVRIWQQIETGTLDLTVSGIETAERQRFATFIAYASERAVLAARADRAPAPRSPAAVLGDKTLTLAVTRGYRYGPPFDTWIDSLRASDRVFESADEDSALRLVALGRVDATILRDSAWAIATRAYPAGSLRLVDMGAPSLNAALVLSRAVIGPALEEKIRAAIAEMLRDGTLLRMLERHMPPDIARRSLPREAPR</sequence>
<dbReference type="AlphaFoldDB" id="A0A840BLC4"/>
<dbReference type="PROSITE" id="PS51257">
    <property type="entry name" value="PROKAR_LIPOPROTEIN"/>
    <property type="match status" value="1"/>
</dbReference>
<dbReference type="Gene3D" id="3.40.190.10">
    <property type="entry name" value="Periplasmic binding protein-like II"/>
    <property type="match status" value="2"/>
</dbReference>
<feature type="signal peptide" evidence="2">
    <location>
        <begin position="1"/>
        <end position="22"/>
    </location>
</feature>
<name>A0A840BLC4_9RHOO</name>
<gene>
    <name evidence="4" type="ORF">GGR36_001666</name>
</gene>
<feature type="domain" description="Solute-binding protein family 3/N-terminal" evidence="3">
    <location>
        <begin position="31"/>
        <end position="260"/>
    </location>
</feature>
<evidence type="ECO:0000256" key="2">
    <source>
        <dbReference type="SAM" id="SignalP"/>
    </source>
</evidence>
<protein>
    <submittedName>
        <fullName evidence="4">Polar amino acid transport system substrate-binding protein</fullName>
    </submittedName>
</protein>
<proteinExistence type="predicted"/>
<accession>A0A840BLC4</accession>
<dbReference type="PANTHER" id="PTHR35936">
    <property type="entry name" value="MEMBRANE-BOUND LYTIC MUREIN TRANSGLYCOSYLASE F"/>
    <property type="match status" value="1"/>
</dbReference>
<keyword evidence="1 2" id="KW-0732">Signal</keyword>
<evidence type="ECO:0000259" key="3">
    <source>
        <dbReference type="SMART" id="SM00062"/>
    </source>
</evidence>
<dbReference type="SMART" id="SM00062">
    <property type="entry name" value="PBPb"/>
    <property type="match status" value="1"/>
</dbReference>
<comment type="caution">
    <text evidence="4">The sequence shown here is derived from an EMBL/GenBank/DDBJ whole genome shotgun (WGS) entry which is preliminary data.</text>
</comment>
<organism evidence="4 5">
    <name type="scientific">Niveibacterium umoris</name>
    <dbReference type="NCBI Taxonomy" id="1193620"/>
    <lineage>
        <taxon>Bacteria</taxon>
        <taxon>Pseudomonadati</taxon>
        <taxon>Pseudomonadota</taxon>
        <taxon>Betaproteobacteria</taxon>
        <taxon>Rhodocyclales</taxon>
        <taxon>Rhodocyclaceae</taxon>
        <taxon>Niveibacterium</taxon>
    </lineage>
</organism>
<dbReference type="InterPro" id="IPR001638">
    <property type="entry name" value="Solute-binding_3/MltF_N"/>
</dbReference>
<dbReference type="Proteomes" id="UP000561045">
    <property type="component" value="Unassembled WGS sequence"/>
</dbReference>
<evidence type="ECO:0000313" key="4">
    <source>
        <dbReference type="EMBL" id="MBB4012358.1"/>
    </source>
</evidence>